<accession>A0A1I4AQI6</accession>
<dbReference type="InterPro" id="IPR047110">
    <property type="entry name" value="GABD/Sad-like"/>
</dbReference>
<dbReference type="GO" id="GO:0004777">
    <property type="term" value="F:succinate-semialdehyde dehydrogenase (NAD+) activity"/>
    <property type="evidence" value="ECO:0007669"/>
    <property type="project" value="TreeGrafter"/>
</dbReference>
<name>A0A1I4AQI6_9GAMM</name>
<dbReference type="CDD" id="cd07100">
    <property type="entry name" value="ALDH_SSADH1_GabD1"/>
    <property type="match status" value="1"/>
</dbReference>
<dbReference type="RefSeq" id="WP_091715073.1">
    <property type="nucleotide sequence ID" value="NZ_FOSH01000015.1"/>
</dbReference>
<evidence type="ECO:0000256" key="2">
    <source>
        <dbReference type="ARBA" id="ARBA00022857"/>
    </source>
</evidence>
<feature type="domain" description="Aldehyde dehydrogenase" evidence="4">
    <location>
        <begin position="14"/>
        <end position="465"/>
    </location>
</feature>
<dbReference type="AlphaFoldDB" id="A0A1I4AQI6"/>
<dbReference type="Proteomes" id="UP000198924">
    <property type="component" value="Unassembled WGS sequence"/>
</dbReference>
<gene>
    <name evidence="5" type="ORF">SAMN04488079_11556</name>
</gene>
<comment type="similarity">
    <text evidence="1">Belongs to the aldehyde dehydrogenase family.</text>
</comment>
<protein>
    <submittedName>
        <fullName evidence="5">Succinate-semialdehyde dehydrogenase / glutarate-semialdehyde dehydrogenase</fullName>
    </submittedName>
</protein>
<dbReference type="PANTHER" id="PTHR43217:SF1">
    <property type="entry name" value="SUCCINATE SEMIALDEHYDE DEHYDROGENASE [NAD(P)+] SAD"/>
    <property type="match status" value="1"/>
</dbReference>
<dbReference type="Gene3D" id="3.40.605.10">
    <property type="entry name" value="Aldehyde Dehydrogenase, Chain A, domain 1"/>
    <property type="match status" value="1"/>
</dbReference>
<dbReference type="InterPro" id="IPR015590">
    <property type="entry name" value="Aldehyde_DH_dom"/>
</dbReference>
<dbReference type="PROSITE" id="PS00070">
    <property type="entry name" value="ALDEHYDE_DEHYDR_CYS"/>
    <property type="match status" value="1"/>
</dbReference>
<proteinExistence type="inferred from homology"/>
<dbReference type="PANTHER" id="PTHR43217">
    <property type="entry name" value="SUCCINATE SEMIALDEHYDE DEHYDROGENASE [NAD(P)+] SAD"/>
    <property type="match status" value="1"/>
</dbReference>
<dbReference type="Pfam" id="PF00171">
    <property type="entry name" value="Aldedh"/>
    <property type="match status" value="1"/>
</dbReference>
<evidence type="ECO:0000259" key="4">
    <source>
        <dbReference type="Pfam" id="PF00171"/>
    </source>
</evidence>
<evidence type="ECO:0000256" key="1">
    <source>
        <dbReference type="ARBA" id="ARBA00009986"/>
    </source>
</evidence>
<dbReference type="FunFam" id="3.40.309.10:FF:000009">
    <property type="entry name" value="Aldehyde dehydrogenase A"/>
    <property type="match status" value="1"/>
</dbReference>
<dbReference type="FunFam" id="3.40.605.10:FF:000012">
    <property type="entry name" value="NAD-dependent succinate-semialdehyde dehydrogenase"/>
    <property type="match status" value="1"/>
</dbReference>
<dbReference type="InterPro" id="IPR016161">
    <property type="entry name" value="Ald_DH/histidinol_DH"/>
</dbReference>
<organism evidence="5 6">
    <name type="scientific">Methylophaga sulfidovorans</name>
    <dbReference type="NCBI Taxonomy" id="45496"/>
    <lineage>
        <taxon>Bacteria</taxon>
        <taxon>Pseudomonadati</taxon>
        <taxon>Pseudomonadota</taxon>
        <taxon>Gammaproteobacteria</taxon>
        <taxon>Thiotrichales</taxon>
        <taxon>Piscirickettsiaceae</taxon>
        <taxon>Methylophaga</taxon>
    </lineage>
</organism>
<dbReference type="EMBL" id="FOSH01000015">
    <property type="protein sequence ID" value="SFK58543.1"/>
    <property type="molecule type" value="Genomic_DNA"/>
</dbReference>
<evidence type="ECO:0000256" key="3">
    <source>
        <dbReference type="ARBA" id="ARBA00023002"/>
    </source>
</evidence>
<dbReference type="InterPro" id="IPR016160">
    <property type="entry name" value="Ald_DH_CS_CYS"/>
</dbReference>
<dbReference type="OrthoDB" id="9768731at2"/>
<keyword evidence="2" id="KW-0521">NADP</keyword>
<keyword evidence="3" id="KW-0560">Oxidoreductase</keyword>
<dbReference type="InterPro" id="IPR044148">
    <property type="entry name" value="ALDH_GabD1-like"/>
</dbReference>
<dbReference type="STRING" id="45496.SAMN04488079_11556"/>
<dbReference type="InterPro" id="IPR016162">
    <property type="entry name" value="Ald_DH_N"/>
</dbReference>
<evidence type="ECO:0000313" key="5">
    <source>
        <dbReference type="EMBL" id="SFK58543.1"/>
    </source>
</evidence>
<evidence type="ECO:0000313" key="6">
    <source>
        <dbReference type="Proteomes" id="UP000198924"/>
    </source>
</evidence>
<dbReference type="SUPFAM" id="SSF53720">
    <property type="entry name" value="ALDH-like"/>
    <property type="match status" value="1"/>
</dbReference>
<keyword evidence="6" id="KW-1185">Reference proteome</keyword>
<dbReference type="Gene3D" id="3.40.309.10">
    <property type="entry name" value="Aldehyde Dehydrogenase, Chain A, domain 2"/>
    <property type="match status" value="1"/>
</dbReference>
<dbReference type="InterPro" id="IPR016163">
    <property type="entry name" value="Ald_DH_C"/>
</dbReference>
<dbReference type="GO" id="GO:0004030">
    <property type="term" value="F:aldehyde dehydrogenase [NAD(P)+] activity"/>
    <property type="evidence" value="ECO:0007669"/>
    <property type="project" value="InterPro"/>
</dbReference>
<sequence>MTQAELKTTAITRQTIDTYNPATEEVYKTYYLHTKQEAEALIEASHQAFQSWRKTSLEERATIIKKIAELLRRDKADLAQMMAKQMGKPLALGEGEAEQCAAICEYTAEHGIDALADEEREISTGKKGIITYQPEGVILGMQPWNFPLYQCIRYSIAVIMAGNTTVFKHDESCFETAEAIQKIYEEAGLPKGVFSCLFVDGETADELIAHQHVRGVTFTGSASIGRLIAKISAEHLKKNVLELGGSDAYIVLRDADIDLAVKTCVQGRVMNSGQTCIAAKRFIIEAPVYDEFRDKYVAAMKKITYGDPTNSENNMGPLARVDLRDKLHHQVQESVMKGATCLCGGEIPDQKGAYYPATVLENIQAGSPAYDDELFGPVAALFKVADEAEAIELANAHRYGLGGGIFSKDEKRAIRIAREELDTGMVNINGYAGPQANMPFGGVKESGYGREHGGFGMKEFVNVKSLFIA</sequence>
<reference evidence="6" key="1">
    <citation type="submission" date="2016-10" db="EMBL/GenBank/DDBJ databases">
        <authorList>
            <person name="Varghese N."/>
            <person name="Submissions S."/>
        </authorList>
    </citation>
    <scope>NUCLEOTIDE SEQUENCE [LARGE SCALE GENOMIC DNA]</scope>
    <source>
        <strain evidence="6">DSM 11578</strain>
    </source>
</reference>